<dbReference type="PANTHER" id="PTHR46594:SF4">
    <property type="entry name" value="P-TYPE CATION-TRANSPORTING ATPASE"/>
    <property type="match status" value="1"/>
</dbReference>
<dbReference type="GO" id="GO:0005524">
    <property type="term" value="F:ATP binding"/>
    <property type="evidence" value="ECO:0007669"/>
    <property type="project" value="UniProtKB-UniRule"/>
</dbReference>
<gene>
    <name evidence="9" type="primary">copA_2</name>
    <name evidence="9" type="ORF">Pan181_19470</name>
</gene>
<comment type="subcellular location">
    <subcellularLocation>
        <location evidence="7">Cell membrane</location>
    </subcellularLocation>
    <subcellularLocation>
        <location evidence="1">Membrane</location>
    </subcellularLocation>
</comment>
<dbReference type="InterPro" id="IPR021993">
    <property type="entry name" value="ATPase-cat-bd"/>
</dbReference>
<dbReference type="AlphaFoldDB" id="A0A518ALZ3"/>
<feature type="transmembrane region" description="Helical" evidence="7">
    <location>
        <begin position="457"/>
        <end position="484"/>
    </location>
</feature>
<keyword evidence="7" id="KW-1003">Cell membrane</keyword>
<evidence type="ECO:0000313" key="10">
    <source>
        <dbReference type="Proteomes" id="UP000315750"/>
    </source>
</evidence>
<dbReference type="PROSITE" id="PS50846">
    <property type="entry name" value="HMA_2"/>
    <property type="match status" value="1"/>
</dbReference>
<dbReference type="PRINTS" id="PR00119">
    <property type="entry name" value="CATATPASE"/>
</dbReference>
<dbReference type="GO" id="GO:0030001">
    <property type="term" value="P:metal ion transport"/>
    <property type="evidence" value="ECO:0007669"/>
    <property type="project" value="UniProtKB-ARBA"/>
</dbReference>
<dbReference type="RefSeq" id="WP_145246568.1">
    <property type="nucleotide sequence ID" value="NZ_CP036278.1"/>
</dbReference>
<dbReference type="Gene3D" id="3.40.1110.10">
    <property type="entry name" value="Calcium-transporting ATPase, cytoplasmic domain N"/>
    <property type="match status" value="1"/>
</dbReference>
<dbReference type="SUPFAM" id="SSF55008">
    <property type="entry name" value="HMA, heavy metal-associated domain"/>
    <property type="match status" value="1"/>
</dbReference>
<dbReference type="InterPro" id="IPR059000">
    <property type="entry name" value="ATPase_P-type_domA"/>
</dbReference>
<dbReference type="Gene3D" id="3.40.50.1000">
    <property type="entry name" value="HAD superfamily/HAD-like"/>
    <property type="match status" value="1"/>
</dbReference>
<dbReference type="PROSITE" id="PS00154">
    <property type="entry name" value="ATPASE_E1_E2"/>
    <property type="match status" value="1"/>
</dbReference>
<feature type="transmembrane region" description="Helical" evidence="7">
    <location>
        <begin position="763"/>
        <end position="782"/>
    </location>
</feature>
<evidence type="ECO:0000313" key="9">
    <source>
        <dbReference type="EMBL" id="QDU55752.1"/>
    </source>
</evidence>
<dbReference type="GO" id="GO:0016887">
    <property type="term" value="F:ATP hydrolysis activity"/>
    <property type="evidence" value="ECO:0007669"/>
    <property type="project" value="InterPro"/>
</dbReference>
<comment type="similarity">
    <text evidence="2 7">Belongs to the cation transport ATPase (P-type) (TC 3.A.3) family. Type IB subfamily.</text>
</comment>
<dbReference type="InterPro" id="IPR036412">
    <property type="entry name" value="HAD-like_sf"/>
</dbReference>
<dbReference type="GO" id="GO:0005886">
    <property type="term" value="C:plasma membrane"/>
    <property type="evidence" value="ECO:0007669"/>
    <property type="project" value="UniProtKB-SubCell"/>
</dbReference>
<dbReference type="InterPro" id="IPR036163">
    <property type="entry name" value="HMA_dom_sf"/>
</dbReference>
<feature type="transmembrane region" description="Helical" evidence="7">
    <location>
        <begin position="244"/>
        <end position="266"/>
    </location>
</feature>
<evidence type="ECO:0000256" key="6">
    <source>
        <dbReference type="ARBA" id="ARBA00023136"/>
    </source>
</evidence>
<evidence type="ECO:0000256" key="7">
    <source>
        <dbReference type="RuleBase" id="RU362081"/>
    </source>
</evidence>
<evidence type="ECO:0000256" key="2">
    <source>
        <dbReference type="ARBA" id="ARBA00006024"/>
    </source>
</evidence>
<dbReference type="GO" id="GO:0046872">
    <property type="term" value="F:metal ion binding"/>
    <property type="evidence" value="ECO:0007669"/>
    <property type="project" value="UniProtKB-KW"/>
</dbReference>
<keyword evidence="6 7" id="KW-0472">Membrane</keyword>
<dbReference type="InterPro" id="IPR001757">
    <property type="entry name" value="P_typ_ATPase"/>
</dbReference>
<dbReference type="InterPro" id="IPR008250">
    <property type="entry name" value="ATPase_P-typ_transduc_dom_A_sf"/>
</dbReference>
<feature type="transmembrane region" description="Helical" evidence="7">
    <location>
        <begin position="176"/>
        <end position="199"/>
    </location>
</feature>
<dbReference type="SUPFAM" id="SSF56784">
    <property type="entry name" value="HAD-like"/>
    <property type="match status" value="1"/>
</dbReference>
<dbReference type="EMBL" id="CP036278">
    <property type="protein sequence ID" value="QDU55752.1"/>
    <property type="molecule type" value="Genomic_DNA"/>
</dbReference>
<dbReference type="InterPro" id="IPR023214">
    <property type="entry name" value="HAD_sf"/>
</dbReference>
<keyword evidence="10" id="KW-1185">Reference proteome</keyword>
<accession>A0A518ALZ3</accession>
<dbReference type="NCBIfam" id="TIGR01525">
    <property type="entry name" value="ATPase-IB_hvy"/>
    <property type="match status" value="1"/>
</dbReference>
<reference evidence="9 10" key="1">
    <citation type="submission" date="2019-02" db="EMBL/GenBank/DDBJ databases">
        <title>Deep-cultivation of Planctomycetes and their phenomic and genomic characterization uncovers novel biology.</title>
        <authorList>
            <person name="Wiegand S."/>
            <person name="Jogler M."/>
            <person name="Boedeker C."/>
            <person name="Pinto D."/>
            <person name="Vollmers J."/>
            <person name="Rivas-Marin E."/>
            <person name="Kohn T."/>
            <person name="Peeters S.H."/>
            <person name="Heuer A."/>
            <person name="Rast P."/>
            <person name="Oberbeckmann S."/>
            <person name="Bunk B."/>
            <person name="Jeske O."/>
            <person name="Meyerdierks A."/>
            <person name="Storesund J.E."/>
            <person name="Kallscheuer N."/>
            <person name="Luecker S."/>
            <person name="Lage O.M."/>
            <person name="Pohl T."/>
            <person name="Merkel B.J."/>
            <person name="Hornburger P."/>
            <person name="Mueller R.-W."/>
            <person name="Bruemmer F."/>
            <person name="Labrenz M."/>
            <person name="Spormann A.M."/>
            <person name="Op den Camp H."/>
            <person name="Overmann J."/>
            <person name="Amann R."/>
            <person name="Jetten M.S.M."/>
            <person name="Mascher T."/>
            <person name="Medema M.H."/>
            <person name="Devos D.P."/>
            <person name="Kaster A.-K."/>
            <person name="Ovreas L."/>
            <person name="Rohde M."/>
            <person name="Galperin M.Y."/>
            <person name="Jogler C."/>
        </authorList>
    </citation>
    <scope>NUCLEOTIDE SEQUENCE [LARGE SCALE GENOMIC DNA]</scope>
    <source>
        <strain evidence="9 10">Pan181</strain>
    </source>
</reference>
<dbReference type="PANTHER" id="PTHR46594">
    <property type="entry name" value="P-TYPE CATION-TRANSPORTING ATPASE"/>
    <property type="match status" value="1"/>
</dbReference>
<protein>
    <submittedName>
        <fullName evidence="9">Copper-exporting P-type ATPase A</fullName>
    </submittedName>
</protein>
<keyword evidence="7" id="KW-0547">Nucleotide-binding</keyword>
<dbReference type="SUPFAM" id="SSF81665">
    <property type="entry name" value="Calcium ATPase, transmembrane domain M"/>
    <property type="match status" value="1"/>
</dbReference>
<dbReference type="CDD" id="cd00371">
    <property type="entry name" value="HMA"/>
    <property type="match status" value="1"/>
</dbReference>
<keyword evidence="3 7" id="KW-0812">Transmembrane</keyword>
<organism evidence="9 10">
    <name type="scientific">Aeoliella mucimassa</name>
    <dbReference type="NCBI Taxonomy" id="2527972"/>
    <lineage>
        <taxon>Bacteria</taxon>
        <taxon>Pseudomonadati</taxon>
        <taxon>Planctomycetota</taxon>
        <taxon>Planctomycetia</taxon>
        <taxon>Pirellulales</taxon>
        <taxon>Lacipirellulaceae</taxon>
        <taxon>Aeoliella</taxon>
    </lineage>
</organism>
<dbReference type="InterPro" id="IPR023298">
    <property type="entry name" value="ATPase_P-typ_TM_dom_sf"/>
</dbReference>
<evidence type="ECO:0000259" key="8">
    <source>
        <dbReference type="PROSITE" id="PS50846"/>
    </source>
</evidence>
<dbReference type="Proteomes" id="UP000315750">
    <property type="component" value="Chromosome"/>
</dbReference>
<dbReference type="GO" id="GO:0019829">
    <property type="term" value="F:ATPase-coupled monoatomic cation transmembrane transporter activity"/>
    <property type="evidence" value="ECO:0007669"/>
    <property type="project" value="InterPro"/>
</dbReference>
<sequence length="811" mass="85334">MTAVPEVVCDHCGLPVPRGLVDPDAELQFCCNGCRTVYGMLHEHGLDEFYHVRSVVDAPKQAVRSTTQKYEAYDDPAFLAKNGRPLAGGYLSIDLRLEGVHCAACMWLVERLPKLIAGLASAKLQMRDAVVRLTWDPAETKLSTIATALDRLGYPAHPARDTTASDIHRRSEHAQLIRLGVAGACAGNTMLLAIALYAGQFAGIEDEFKNLFRYVSALIGALALVWPGSVFFRGAISSLRARSATLDVPIALALAAGGLAGVVNAIRGTGEIYFDSLSVLVFLLLVGRWFQARQQRWADEAVGLLNSFTPSTCRVVREDLVIEITTDSLVTGDIVEVLSGGVLPADGVLVEGQSSLNRSLLTGESRPEPVVVGDDVFAGTQNIGSPIRLRVESIGEATRVGQLMDMVAEGVREKPPIIQFTDRAAGWFVTIVVSVATLTFIVWAATATLAEAVEHTIALLIVACPCALGLATPLTLAVAIGLAAKRHILIKNAGVFEILAGGGRMLLDKTGTVTRGRPTLIEWSGAEWLAPIVAHAESHSTHPIATAFVEAFGSQPIEDRQLVPRDIEEQHGGGLRGMTGGDRLLVGSPRFLAAEGVTIDAAQADRIASQEQAGRTMIGVAVAGELLATAALGDRLHDDSVEAFQQLESLGWHPSILSGDATGVVASVAEQLSIPSDKALGGVTPEQKLALVTAERSEPTVMIGDGVNDSAALAAADVGIAVEGGAEASLAAADVYIAAPGLSPVVDLVRLARRTRRTVRQNLVLALAYNTLAVSLAAAGWITPLVAAILMPISSATVLASAMSITLGGER</sequence>
<dbReference type="Pfam" id="PF12156">
    <property type="entry name" value="ATPase-cat_bd"/>
    <property type="match status" value="1"/>
</dbReference>
<feature type="domain" description="HMA" evidence="8">
    <location>
        <begin position="91"/>
        <end position="157"/>
    </location>
</feature>
<dbReference type="NCBIfam" id="TIGR01511">
    <property type="entry name" value="ATPase-IB1_Cu"/>
    <property type="match status" value="1"/>
</dbReference>
<feature type="transmembrane region" description="Helical" evidence="7">
    <location>
        <begin position="211"/>
        <end position="232"/>
    </location>
</feature>
<dbReference type="Gene3D" id="3.30.70.100">
    <property type="match status" value="1"/>
</dbReference>
<dbReference type="SUPFAM" id="SSF81653">
    <property type="entry name" value="Calcium ATPase, transduction domain A"/>
    <property type="match status" value="1"/>
</dbReference>
<keyword evidence="4 7" id="KW-0479">Metal-binding</keyword>
<proteinExistence type="inferred from homology"/>
<evidence type="ECO:0000256" key="5">
    <source>
        <dbReference type="ARBA" id="ARBA00022989"/>
    </source>
</evidence>
<dbReference type="InterPro" id="IPR018303">
    <property type="entry name" value="ATPase_P-typ_P_site"/>
</dbReference>
<dbReference type="OrthoDB" id="211392at2"/>
<feature type="transmembrane region" description="Helical" evidence="7">
    <location>
        <begin position="788"/>
        <end position="808"/>
    </location>
</feature>
<keyword evidence="7" id="KW-0067">ATP-binding</keyword>
<name>A0A518ALZ3_9BACT</name>
<dbReference type="InterPro" id="IPR006121">
    <property type="entry name" value="HMA_dom"/>
</dbReference>
<dbReference type="InterPro" id="IPR027256">
    <property type="entry name" value="P-typ_ATPase_IB"/>
</dbReference>
<dbReference type="NCBIfam" id="TIGR01494">
    <property type="entry name" value="ATPase_P-type"/>
    <property type="match status" value="1"/>
</dbReference>
<dbReference type="Gene3D" id="2.70.150.10">
    <property type="entry name" value="Calcium-transporting ATPase, cytoplasmic transduction domain A"/>
    <property type="match status" value="1"/>
</dbReference>
<feature type="transmembrane region" description="Helical" evidence="7">
    <location>
        <begin position="272"/>
        <end position="290"/>
    </location>
</feature>
<evidence type="ECO:0000256" key="3">
    <source>
        <dbReference type="ARBA" id="ARBA00022692"/>
    </source>
</evidence>
<evidence type="ECO:0000256" key="1">
    <source>
        <dbReference type="ARBA" id="ARBA00004370"/>
    </source>
</evidence>
<dbReference type="InterPro" id="IPR023299">
    <property type="entry name" value="ATPase_P-typ_cyto_dom_N"/>
</dbReference>
<dbReference type="Pfam" id="PF00122">
    <property type="entry name" value="E1-E2_ATPase"/>
    <property type="match status" value="1"/>
</dbReference>
<evidence type="ECO:0000256" key="4">
    <source>
        <dbReference type="ARBA" id="ARBA00022723"/>
    </source>
</evidence>
<keyword evidence="5 7" id="KW-1133">Transmembrane helix</keyword>
<dbReference type="Pfam" id="PF00702">
    <property type="entry name" value="Hydrolase"/>
    <property type="match status" value="1"/>
</dbReference>
<dbReference type="KEGG" id="amuc:Pan181_19470"/>
<feature type="transmembrane region" description="Helical" evidence="7">
    <location>
        <begin position="424"/>
        <end position="445"/>
    </location>
</feature>